<organism evidence="3 4">
    <name type="scientific">Brachybacterium sacelli</name>
    <dbReference type="NCBI Taxonomy" id="173364"/>
    <lineage>
        <taxon>Bacteria</taxon>
        <taxon>Bacillati</taxon>
        <taxon>Actinomycetota</taxon>
        <taxon>Actinomycetes</taxon>
        <taxon>Micrococcales</taxon>
        <taxon>Dermabacteraceae</taxon>
        <taxon>Brachybacterium</taxon>
    </lineage>
</organism>
<dbReference type="EMBL" id="JAGIOD010000002">
    <property type="protein sequence ID" value="MBP2384057.1"/>
    <property type="molecule type" value="Genomic_DNA"/>
</dbReference>
<evidence type="ECO:0000313" key="3">
    <source>
        <dbReference type="EMBL" id="MBP2384057.1"/>
    </source>
</evidence>
<name>A0ABS4X6G5_9MICO</name>
<proteinExistence type="inferred from homology"/>
<dbReference type="InterPro" id="IPR005545">
    <property type="entry name" value="YCII"/>
</dbReference>
<keyword evidence="4" id="KW-1185">Reference proteome</keyword>
<dbReference type="InterPro" id="IPR011008">
    <property type="entry name" value="Dimeric_a/b-barrel"/>
</dbReference>
<accession>A0ABS4X6G5</accession>
<dbReference type="Proteomes" id="UP001519290">
    <property type="component" value="Unassembled WGS sequence"/>
</dbReference>
<evidence type="ECO:0000313" key="4">
    <source>
        <dbReference type="Proteomes" id="UP001519290"/>
    </source>
</evidence>
<gene>
    <name evidence="3" type="ORF">JOF43_004046</name>
</gene>
<dbReference type="Gene3D" id="3.30.70.1060">
    <property type="entry name" value="Dimeric alpha+beta barrel"/>
    <property type="match status" value="1"/>
</dbReference>
<evidence type="ECO:0000256" key="1">
    <source>
        <dbReference type="ARBA" id="ARBA00007689"/>
    </source>
</evidence>
<dbReference type="Pfam" id="PF03795">
    <property type="entry name" value="YCII"/>
    <property type="match status" value="1"/>
</dbReference>
<dbReference type="PANTHER" id="PTHR35174">
    <property type="entry name" value="BLL7171 PROTEIN-RELATED"/>
    <property type="match status" value="1"/>
</dbReference>
<evidence type="ECO:0000259" key="2">
    <source>
        <dbReference type="Pfam" id="PF03795"/>
    </source>
</evidence>
<comment type="caution">
    <text evidence="3">The sequence shown here is derived from an EMBL/GenBank/DDBJ whole genome shotgun (WGS) entry which is preliminary data.</text>
</comment>
<reference evidence="3 4" key="1">
    <citation type="submission" date="2021-03" db="EMBL/GenBank/DDBJ databases">
        <title>Sequencing the genomes of 1000 actinobacteria strains.</title>
        <authorList>
            <person name="Klenk H.-P."/>
        </authorList>
    </citation>
    <scope>NUCLEOTIDE SEQUENCE [LARGE SCALE GENOMIC DNA]</scope>
    <source>
        <strain evidence="3 4">DSM 14566</strain>
    </source>
</reference>
<sequence>MARYLVFLYYPSDRFETDPQVLEAQMAEHDVHGRELTEEGVMVYGSPLEDHDASTSIRADSLVDGPFVEVNEVIVGFYVLEVPDLDAAIAVARRNPIIHQGGGVEVRPMVGDDVPASRGTLSA</sequence>
<protein>
    <recommendedName>
        <fullName evidence="2">YCII-related domain-containing protein</fullName>
    </recommendedName>
</protein>
<dbReference type="RefSeq" id="WP_209904946.1">
    <property type="nucleotide sequence ID" value="NZ_BAAAJW010000001.1"/>
</dbReference>
<dbReference type="PANTHER" id="PTHR35174:SF3">
    <property type="entry name" value="BLL7171 PROTEIN"/>
    <property type="match status" value="1"/>
</dbReference>
<feature type="domain" description="YCII-related" evidence="2">
    <location>
        <begin position="4"/>
        <end position="108"/>
    </location>
</feature>
<comment type="similarity">
    <text evidence="1">Belongs to the YciI family.</text>
</comment>
<dbReference type="SUPFAM" id="SSF54909">
    <property type="entry name" value="Dimeric alpha+beta barrel"/>
    <property type="match status" value="1"/>
</dbReference>